<sequence>MDARATDVLESVKAVTANDRVLPAGLVDSTNLMPVTLEILVSSSTTILFSSSFSGRKLDAGP</sequence>
<organism evidence="1 2">
    <name type="scientific">Niveispirillum lacus</name>
    <dbReference type="NCBI Taxonomy" id="1981099"/>
    <lineage>
        <taxon>Bacteria</taxon>
        <taxon>Pseudomonadati</taxon>
        <taxon>Pseudomonadota</taxon>
        <taxon>Alphaproteobacteria</taxon>
        <taxon>Rhodospirillales</taxon>
        <taxon>Azospirillaceae</taxon>
        <taxon>Niveispirillum</taxon>
    </lineage>
</organism>
<protein>
    <submittedName>
        <fullName evidence="1">Uncharacterized protein</fullName>
    </submittedName>
</protein>
<comment type="caution">
    <text evidence="1">The sequence shown here is derived from an EMBL/GenBank/DDBJ whole genome shotgun (WGS) entry which is preliminary data.</text>
</comment>
<proteinExistence type="predicted"/>
<name>A0A255Z5U8_9PROT</name>
<gene>
    <name evidence="1" type="ORF">CHU95_03510</name>
</gene>
<reference evidence="1 2" key="1">
    <citation type="submission" date="2017-07" db="EMBL/GenBank/DDBJ databases">
        <title>Niveispirillum cyanobacteriorum sp. nov., isolated from cyanobacterial aggregates in a eutrophic lake.</title>
        <authorList>
            <person name="Cai H."/>
        </authorList>
    </citation>
    <scope>NUCLEOTIDE SEQUENCE [LARGE SCALE GENOMIC DNA]</scope>
    <source>
        <strain evidence="2">TH1-14</strain>
    </source>
</reference>
<keyword evidence="2" id="KW-1185">Reference proteome</keyword>
<evidence type="ECO:0000313" key="2">
    <source>
        <dbReference type="Proteomes" id="UP000216998"/>
    </source>
</evidence>
<accession>A0A255Z5U8</accession>
<dbReference type="AlphaFoldDB" id="A0A255Z5U8"/>
<evidence type="ECO:0000313" key="1">
    <source>
        <dbReference type="EMBL" id="OYQ36848.1"/>
    </source>
</evidence>
<dbReference type="EMBL" id="NOXU01000020">
    <property type="protein sequence ID" value="OYQ36848.1"/>
    <property type="molecule type" value="Genomic_DNA"/>
</dbReference>
<dbReference type="Proteomes" id="UP000216998">
    <property type="component" value="Unassembled WGS sequence"/>
</dbReference>